<dbReference type="RefSeq" id="WP_166937222.1">
    <property type="nucleotide sequence ID" value="NZ_BAAADD010000012.1"/>
</dbReference>
<organism evidence="1 2">
    <name type="scientific">Rhizomicrobium electricum</name>
    <dbReference type="NCBI Taxonomy" id="480070"/>
    <lineage>
        <taxon>Bacteria</taxon>
        <taxon>Pseudomonadati</taxon>
        <taxon>Pseudomonadota</taxon>
        <taxon>Alphaproteobacteria</taxon>
        <taxon>Micropepsales</taxon>
        <taxon>Micropepsaceae</taxon>
        <taxon>Rhizomicrobium</taxon>
    </lineage>
</organism>
<dbReference type="InterPro" id="IPR027417">
    <property type="entry name" value="P-loop_NTPase"/>
</dbReference>
<evidence type="ECO:0000313" key="1">
    <source>
        <dbReference type="EMBL" id="GAA0586721.1"/>
    </source>
</evidence>
<evidence type="ECO:0008006" key="3">
    <source>
        <dbReference type="Google" id="ProtNLM"/>
    </source>
</evidence>
<dbReference type="EMBL" id="BAAADD010000012">
    <property type="protein sequence ID" value="GAA0586721.1"/>
    <property type="molecule type" value="Genomic_DNA"/>
</dbReference>
<reference evidence="1 2" key="1">
    <citation type="journal article" date="2019" name="Int. J. Syst. Evol. Microbiol.">
        <title>The Global Catalogue of Microorganisms (GCM) 10K type strain sequencing project: providing services to taxonomists for standard genome sequencing and annotation.</title>
        <authorList>
            <consortium name="The Broad Institute Genomics Platform"/>
            <consortium name="The Broad Institute Genome Sequencing Center for Infectious Disease"/>
            <person name="Wu L."/>
            <person name="Ma J."/>
        </authorList>
    </citation>
    <scope>NUCLEOTIDE SEQUENCE [LARGE SCALE GENOMIC DNA]</scope>
    <source>
        <strain evidence="1 2">JCM 15089</strain>
    </source>
</reference>
<accession>A0ABN1FBD1</accession>
<dbReference type="SUPFAM" id="SSF48371">
    <property type="entry name" value="ARM repeat"/>
    <property type="match status" value="1"/>
</dbReference>
<dbReference type="Proteomes" id="UP001499951">
    <property type="component" value="Unassembled WGS sequence"/>
</dbReference>
<dbReference type="SUPFAM" id="SSF52540">
    <property type="entry name" value="P-loop containing nucleoside triphosphate hydrolases"/>
    <property type="match status" value="1"/>
</dbReference>
<dbReference type="InterPro" id="IPR016024">
    <property type="entry name" value="ARM-type_fold"/>
</dbReference>
<proteinExistence type="predicted"/>
<evidence type="ECO:0000313" key="2">
    <source>
        <dbReference type="Proteomes" id="UP001499951"/>
    </source>
</evidence>
<gene>
    <name evidence="1" type="ORF">GCM10008942_39680</name>
</gene>
<keyword evidence="2" id="KW-1185">Reference proteome</keyword>
<name>A0ABN1FBD1_9PROT</name>
<protein>
    <recommendedName>
        <fullName evidence="3">ATP-binding protein</fullName>
    </recommendedName>
</protein>
<sequence length="1330" mass="147320">MSGSEQSNARALSGAGATSLAGYDYQIDVSVWLALELALVTRMTNELVLEPASQEDIEAELDADEPGSIVNRIRLHDSATYTLVVQAKRRDGDAWTTAAIKSLLEHGSERRISAAKRLENSDVRYLLVTSAGLNGEVKALGKRRPGVWPANGAIPKSIAHILPEGCDGRLAIIGNEDDERLAYDISRNLIEGCRVPNSRLQSCIKKLREEARARIRGAGGGRWIRADIENIIRDHDGYVASSRDLEHYVHPLNWRELRARMNSRNAAIIVGQSGTGKTLATSKLYEELRDEIPGLARVKISLGPQQLRGDTTPGPVLYDIEDPWGRFDFDPRSRPWNDQLAQFFRYASPDRMIIATSRYDVAMSSGALKDVKPWIVKLEAEHYGPHQRSSLFRSRIDELPRELQEIARMAEHRVLDALATPLEIQKFFDALRTQERDGLKNPAQFVADAISRAHENSIERTVIEQIEERKDAKAAAVIWSLMTANQKFSRSTLREIEDCLSDGDTGIELSLSSFVDFFVAARNLRQSDDGIITYYHPRVEAGIEKTLSRHRVETRGILKSLINLLVSPHGPDEEWGAGAAARLIAKAGKRFSIKIDSQSQARIDAWLERRLAENNGGFEDDLRLAADAGSSASNGAEIARFLTYRPDNSFGGLLYWAPPSRSDEWFTTRRSDPSTKPLIEAFIRKVLPQDRTHYAVSLVADLEKLAPDITQAFLDAASEIVHYGVVSSDDVIAAGALNDLDAFEAIVDTAVHILQPSEEEERKAAELHLDLINEVYSPDYGEYLADNDDGYTAKEFLKAYVARVRTVRGWRSLVEHNYSKDLLLYWLGLLSEEAKESSLDKDEVASAFNAAIGTENESRAWLVLLRCWDDHFLETLINCILTSAQDRDVEITALACAAMHTPDRLAILVEELVNNGDVGCMVEIAAAMGELHRQRLYDGRRNNEAAEAAISTLPQALIEIANAEICVEKGDVPKVSVATMEMLASAPDPSERIRHLRVVLNPQACSQVQDDVRWLLQHTTDPDTALSAIEAAIRHSMTHDIEAAANHQYAHVRARAITAIGEGIPAPLPTGLLVRARDRASPVRKALVTLIKAKPHQDYVTTLMQLAKDRWSSTSSYYNEPTNLPIARDAVDALAGLAPLVERDLDELFTIGIDTSDNTLRSDIFRLLANTGGKPCQTRLFELAIKPGGGALIRRAAAYGLLEAADMLDHEIISRITLRLLITRYEPVAAALMILLSYRGEPSLILAATQELATNTKRRALILLAVWVLKDRDMALANDIAAMLPENHLALKWAFGTQLATVDDALIADLGNTAICKEVLVYMRPSKKSS</sequence>
<comment type="caution">
    <text evidence="1">The sequence shown here is derived from an EMBL/GenBank/DDBJ whole genome shotgun (WGS) entry which is preliminary data.</text>
</comment>